<feature type="region of interest" description="Disordered" evidence="8">
    <location>
        <begin position="1"/>
        <end position="130"/>
    </location>
</feature>
<feature type="compositionally biased region" description="Low complexity" evidence="8">
    <location>
        <begin position="309"/>
        <end position="332"/>
    </location>
</feature>
<dbReference type="SMART" id="SM00317">
    <property type="entry name" value="SET"/>
    <property type="match status" value="1"/>
</dbReference>
<dbReference type="GO" id="GO:0008168">
    <property type="term" value="F:methyltransferase activity"/>
    <property type="evidence" value="ECO:0007669"/>
    <property type="project" value="UniProtKB-KW"/>
</dbReference>
<feature type="compositionally biased region" description="Low complexity" evidence="8">
    <location>
        <begin position="149"/>
        <end position="173"/>
    </location>
</feature>
<evidence type="ECO:0000256" key="4">
    <source>
        <dbReference type="ARBA" id="ARBA00022679"/>
    </source>
</evidence>
<keyword evidence="11" id="KW-1185">Reference proteome</keyword>
<dbReference type="AlphaFoldDB" id="G0MH63"/>
<feature type="compositionally biased region" description="Low complexity" evidence="8">
    <location>
        <begin position="29"/>
        <end position="50"/>
    </location>
</feature>
<name>G0MH63_CAEBE</name>
<dbReference type="InterPro" id="IPR001214">
    <property type="entry name" value="SET_dom"/>
</dbReference>
<dbReference type="InterPro" id="IPR050973">
    <property type="entry name" value="H3K9_Histone-Lys_N-MTase"/>
</dbReference>
<sequence>MNSNISDEEKVNNALVADLPTSSSTGAVSAAPIPSGTSSPTPTVLSPIPLNSITTSERKDESKSAPVLDDIVQEDDVSSENSKLKKSRKRNVEDQPSTSAVSTSEGIALSRPKRTQRSIDRPGIVSWDDFCNFNIPSSGDFFSRVRSLSSRGRLLPSNSMSSSSSSSSPSSSNMDDDEIRSVQADNRTQTTSGISDSTSDSTSRSTACRIIEGQPSTSAVPPSDGIASSRPKRTQKSIDRPGTVSWDDFHNSNIPSSSSGMLFDIRPSASRRSLLSSNSLPSSSSSSSPSSSNMDDDEMNTRPVQADNGTQSTSGISGSTSNRTSRSTTLRSWNHKQFIPTVHLPSPSVPSTSSSSNSALNCPSTSEMEVIIDGTSSYMLNSESLRNSLYKGPIMVLECRNAEDKPDNINEMRIKVVRKFEWELPRVCDAARSGLERGTFTKGCEFPGIPKKKFSEKDYLEFGHEEQLWSVQALFTRVDDPDRLTVLYEGWATVFDQAIEDVRKGASEAYQIYLIRDRFLSEVATSGPEWTRELAEEQRVLKRGKQLLFLNHDSSFWVCQDLSYYHTILHKERHLAPIFYIGLASLKSPPKFLYTAVNVLKGKTYERLLQLEENKSFAESMKKNGSKKLKNTHNSNKGACENKEQCVCDKKFQLLYSHAEQYLQQDADGKLDVSNFDTNKSAIVVECSDECGCSSSCPRRALQKGQQTPLVVFFEGEAGWGLRAGGNIEKGSLVCEYTGEGYYKPSEADDVKPKRMGEKEEDVADPEKDTSYECDFKVMNPNFILCAGKIGNVARFLNHNCDPNCAFVETHSRELASDLLIPRICVYALRDIKVGETVNISYWGDVSKLVFEPSQNKCRCGSTKKKCIEFLPAKLLNKNADN</sequence>
<evidence type="ECO:0000256" key="1">
    <source>
        <dbReference type="ARBA" id="ARBA00004286"/>
    </source>
</evidence>
<dbReference type="PANTHER" id="PTHR46223:SF3">
    <property type="entry name" value="HISTONE-LYSINE N-METHYLTRANSFERASE SET-23"/>
    <property type="match status" value="1"/>
</dbReference>
<dbReference type="GO" id="GO:0046872">
    <property type="term" value="F:metal ion binding"/>
    <property type="evidence" value="ECO:0007669"/>
    <property type="project" value="UniProtKB-KW"/>
</dbReference>
<dbReference type="GO" id="GO:0005694">
    <property type="term" value="C:chromosome"/>
    <property type="evidence" value="ECO:0007669"/>
    <property type="project" value="UniProtKB-SubCell"/>
</dbReference>
<reference evidence="11" key="1">
    <citation type="submission" date="2011-07" db="EMBL/GenBank/DDBJ databases">
        <authorList>
            <consortium name="Caenorhabditis brenneri Sequencing and Analysis Consortium"/>
            <person name="Wilson R.K."/>
        </authorList>
    </citation>
    <scope>NUCLEOTIDE SEQUENCE [LARGE SCALE GENOMIC DNA]</scope>
    <source>
        <strain evidence="11">PB2801</strain>
    </source>
</reference>
<protein>
    <recommendedName>
        <fullName evidence="9">SET domain-containing protein</fullName>
    </recommendedName>
</protein>
<dbReference type="InterPro" id="IPR046341">
    <property type="entry name" value="SET_dom_sf"/>
</dbReference>
<feature type="compositionally biased region" description="Low complexity" evidence="8">
    <location>
        <begin position="266"/>
        <end position="292"/>
    </location>
</feature>
<evidence type="ECO:0000313" key="10">
    <source>
        <dbReference type="EMBL" id="EGT57926.1"/>
    </source>
</evidence>
<dbReference type="SUPFAM" id="SSF82199">
    <property type="entry name" value="SET domain"/>
    <property type="match status" value="1"/>
</dbReference>
<evidence type="ECO:0000256" key="2">
    <source>
        <dbReference type="ARBA" id="ARBA00022454"/>
    </source>
</evidence>
<dbReference type="EMBL" id="GL379794">
    <property type="protein sequence ID" value="EGT57926.1"/>
    <property type="molecule type" value="Genomic_DNA"/>
</dbReference>
<dbReference type="GO" id="GO:0032259">
    <property type="term" value="P:methylation"/>
    <property type="evidence" value="ECO:0007669"/>
    <property type="project" value="UniProtKB-KW"/>
</dbReference>
<dbReference type="OMA" id="GACENKE"/>
<dbReference type="eggNOG" id="KOG1082">
    <property type="taxonomic scope" value="Eukaryota"/>
</dbReference>
<keyword evidence="4" id="KW-0808">Transferase</keyword>
<feature type="compositionally biased region" description="Polar residues" evidence="8">
    <location>
        <begin position="94"/>
        <end position="105"/>
    </location>
</feature>
<evidence type="ECO:0000256" key="5">
    <source>
        <dbReference type="ARBA" id="ARBA00022691"/>
    </source>
</evidence>
<evidence type="ECO:0000256" key="6">
    <source>
        <dbReference type="ARBA" id="ARBA00022723"/>
    </source>
</evidence>
<dbReference type="Gene3D" id="2.170.270.10">
    <property type="entry name" value="SET domain"/>
    <property type="match status" value="1"/>
</dbReference>
<evidence type="ECO:0000256" key="7">
    <source>
        <dbReference type="ARBA" id="ARBA00022833"/>
    </source>
</evidence>
<dbReference type="InParanoid" id="G0MH63"/>
<keyword evidence="2" id="KW-0158">Chromosome</keyword>
<organism evidence="11">
    <name type="scientific">Caenorhabditis brenneri</name>
    <name type="common">Nematode worm</name>
    <dbReference type="NCBI Taxonomy" id="135651"/>
    <lineage>
        <taxon>Eukaryota</taxon>
        <taxon>Metazoa</taxon>
        <taxon>Ecdysozoa</taxon>
        <taxon>Nematoda</taxon>
        <taxon>Chromadorea</taxon>
        <taxon>Rhabditida</taxon>
        <taxon>Rhabditina</taxon>
        <taxon>Rhabditomorpha</taxon>
        <taxon>Rhabditoidea</taxon>
        <taxon>Rhabditidae</taxon>
        <taxon>Peloderinae</taxon>
        <taxon>Caenorhabditis</taxon>
    </lineage>
</organism>
<evidence type="ECO:0000256" key="8">
    <source>
        <dbReference type="SAM" id="MobiDB-lite"/>
    </source>
</evidence>
<dbReference type="Proteomes" id="UP000008068">
    <property type="component" value="Unassembled WGS sequence"/>
</dbReference>
<evidence type="ECO:0000313" key="11">
    <source>
        <dbReference type="Proteomes" id="UP000008068"/>
    </source>
</evidence>
<gene>
    <name evidence="10" type="ORF">CAEBREN_15025</name>
</gene>
<feature type="region of interest" description="Disordered" evidence="8">
    <location>
        <begin position="149"/>
        <end position="332"/>
    </location>
</feature>
<feature type="compositionally biased region" description="Low complexity" evidence="8">
    <location>
        <begin position="188"/>
        <end position="206"/>
    </location>
</feature>
<dbReference type="STRING" id="135651.G0MH63"/>
<comment type="subcellular location">
    <subcellularLocation>
        <location evidence="1">Chromosome</location>
    </subcellularLocation>
</comment>
<feature type="compositionally biased region" description="Polar residues" evidence="8">
    <location>
        <begin position="251"/>
        <end position="260"/>
    </location>
</feature>
<dbReference type="PROSITE" id="PS50280">
    <property type="entry name" value="SET"/>
    <property type="match status" value="1"/>
</dbReference>
<evidence type="ECO:0000256" key="3">
    <source>
        <dbReference type="ARBA" id="ARBA00022603"/>
    </source>
</evidence>
<dbReference type="OrthoDB" id="616263at2759"/>
<keyword evidence="5" id="KW-0949">S-adenosyl-L-methionine</keyword>
<keyword evidence="3" id="KW-0489">Methyltransferase</keyword>
<keyword evidence="7" id="KW-0862">Zinc</keyword>
<feature type="region of interest" description="Disordered" evidence="8">
    <location>
        <begin position="344"/>
        <end position="363"/>
    </location>
</feature>
<keyword evidence="6" id="KW-0479">Metal-binding</keyword>
<dbReference type="HOGENOM" id="CLU_326589_0_0_1"/>
<evidence type="ECO:0000259" key="9">
    <source>
        <dbReference type="PROSITE" id="PS50280"/>
    </source>
</evidence>
<dbReference type="PANTHER" id="PTHR46223">
    <property type="entry name" value="HISTONE-LYSINE N-METHYLTRANSFERASE SUV39H"/>
    <property type="match status" value="1"/>
</dbReference>
<feature type="domain" description="SET" evidence="9">
    <location>
        <begin position="708"/>
        <end position="843"/>
    </location>
</feature>
<dbReference type="Pfam" id="PF00856">
    <property type="entry name" value="SET"/>
    <property type="match status" value="1"/>
</dbReference>
<proteinExistence type="predicted"/>
<accession>G0MH63</accession>